<reference evidence="2" key="1">
    <citation type="journal article" date="2014" name="Int. J. Syst. Evol. Microbiol.">
        <title>Complete genome sequence of Corynebacterium casei LMG S-19264T (=DSM 44701T), isolated from a smear-ripened cheese.</title>
        <authorList>
            <consortium name="US DOE Joint Genome Institute (JGI-PGF)"/>
            <person name="Walter F."/>
            <person name="Albersmeier A."/>
            <person name="Kalinowski J."/>
            <person name="Ruckert C."/>
        </authorList>
    </citation>
    <scope>NUCLEOTIDE SEQUENCE</scope>
    <source>
        <strain evidence="2">JCM 4477</strain>
    </source>
</reference>
<feature type="compositionally biased region" description="Basic and acidic residues" evidence="1">
    <location>
        <begin position="1"/>
        <end position="17"/>
    </location>
</feature>
<feature type="compositionally biased region" description="Basic residues" evidence="1">
    <location>
        <begin position="113"/>
        <end position="123"/>
    </location>
</feature>
<reference evidence="2" key="2">
    <citation type="submission" date="2020-09" db="EMBL/GenBank/DDBJ databases">
        <authorList>
            <person name="Sun Q."/>
            <person name="Ohkuma M."/>
        </authorList>
    </citation>
    <scope>NUCLEOTIDE SEQUENCE</scope>
    <source>
        <strain evidence="2">JCM 4477</strain>
    </source>
</reference>
<feature type="region of interest" description="Disordered" evidence="1">
    <location>
        <begin position="83"/>
        <end position="184"/>
    </location>
</feature>
<evidence type="ECO:0000313" key="2">
    <source>
        <dbReference type="EMBL" id="GHF28278.1"/>
    </source>
</evidence>
<feature type="compositionally biased region" description="Gly residues" evidence="1">
    <location>
        <begin position="87"/>
        <end position="97"/>
    </location>
</feature>
<feature type="region of interest" description="Disordered" evidence="1">
    <location>
        <begin position="1"/>
        <end position="23"/>
    </location>
</feature>
<name>A0A919AW12_9ACTN</name>
<evidence type="ECO:0000313" key="3">
    <source>
        <dbReference type="Proteomes" id="UP000630718"/>
    </source>
</evidence>
<dbReference type="Proteomes" id="UP000630718">
    <property type="component" value="Unassembled WGS sequence"/>
</dbReference>
<dbReference type="AlphaFoldDB" id="A0A919AW12"/>
<dbReference type="EMBL" id="BNBI01000017">
    <property type="protein sequence ID" value="GHF28278.1"/>
    <property type="molecule type" value="Genomic_DNA"/>
</dbReference>
<protein>
    <submittedName>
        <fullName evidence="2">Uncharacterized protein</fullName>
    </submittedName>
</protein>
<organism evidence="2 3">
    <name type="scientific">Streptomyces fumanus</name>
    <dbReference type="NCBI Taxonomy" id="67302"/>
    <lineage>
        <taxon>Bacteria</taxon>
        <taxon>Bacillati</taxon>
        <taxon>Actinomycetota</taxon>
        <taxon>Actinomycetes</taxon>
        <taxon>Kitasatosporales</taxon>
        <taxon>Streptomycetaceae</taxon>
        <taxon>Streptomyces</taxon>
    </lineage>
</organism>
<feature type="compositionally biased region" description="Basic residues" evidence="1">
    <location>
        <begin position="413"/>
        <end position="432"/>
    </location>
</feature>
<gene>
    <name evidence="2" type="ORF">GCM10018772_62430</name>
</gene>
<evidence type="ECO:0000256" key="1">
    <source>
        <dbReference type="SAM" id="MobiDB-lite"/>
    </source>
</evidence>
<proteinExistence type="predicted"/>
<comment type="caution">
    <text evidence="2">The sequence shown here is derived from an EMBL/GenBank/DDBJ whole genome shotgun (WGS) entry which is preliminary data.</text>
</comment>
<sequence>MTGERGEGRVVEHERRRQAQARRRVQAVTQVHGEHRVEPEIPEGPCGLDRLPRLVAEHEGDVRADQVEDLGFACRCVERGQACGEPGTVGAGSGGRGTTARRPHDAAQYVGQRTRRRPGAQRHRVQDHGQEVRLVGTQSVVEEGEPLVVHEGPDSPAQSTRRRGALGDAGHAAGLRPGSPAQRDRGFAGGAALLSECVEEGVRRRVVGLTAGAEHARGGGEEDEGGQVQVAGQFVQVDGTVDLGAQHRVQLIVGHAGHDTVVQHTGSVHHTRQTPRNALQDTGQGVPVGRVAGFDHHRHAQRGQLLHQLTHTRRVHPPTPDQHQLTDPVAHRQMPGHQTTQGAGATGDQNSALTPRHHLPIGHRVPDQTRHTQCAVPHRHFTLTDRQRGAHIGQPVLPVRLDEDEPAGVLRLRRPHQTRHHTARTPRHHHQPRGLEPRIGQPGPHHTQHPSSHPMDVRPVEAGQNHHLRRTLHRAQLRVVTIKHHHLPRELPLHRPHGRPIDPVHPPAGPRLLELLDRDALEQQGADVHHRSACLVTQFDGDLVGAEAGEPYTYGGGAGRGQGDVGPAAGYQELSVCGVVEGHAVERGIQQRRVDAEALRCFFARGQRHVGVDVLTDTPCRREPPEQARVSMPDLGQALVEGVEVDGVRTRRRPHCEPAGLIGRALPHRQHGGRVAGPGGVGVGVRPARVDAQPVRPALFQPLDADLDLYGAPLGDHQRRFHDELFEQVTAHFVGSADRQVDDGRTG</sequence>
<feature type="region of interest" description="Disordered" evidence="1">
    <location>
        <begin position="413"/>
        <end position="459"/>
    </location>
</feature>
<accession>A0A919AW12</accession>
<feature type="compositionally biased region" description="Low complexity" evidence="1">
    <location>
        <begin position="166"/>
        <end position="176"/>
    </location>
</feature>
<keyword evidence="3" id="KW-1185">Reference proteome</keyword>